<evidence type="ECO:0000313" key="3">
    <source>
        <dbReference type="Proteomes" id="UP000053433"/>
    </source>
</evidence>
<dbReference type="EMBL" id="LMUA01000007">
    <property type="protein sequence ID" value="KUE76705.1"/>
    <property type="molecule type" value="Genomic_DNA"/>
</dbReference>
<reference evidence="2 3" key="1">
    <citation type="submission" date="2015-10" db="EMBL/GenBank/DDBJ databases">
        <title>A novel member of the family Ruminococcaceae isolated from human faeces.</title>
        <authorList>
            <person name="Shkoporov A.N."/>
            <person name="Chaplin A.V."/>
            <person name="Motuzova O.V."/>
            <person name="Kafarskaia L.I."/>
            <person name="Efimov B.A."/>
        </authorList>
    </citation>
    <scope>NUCLEOTIDE SEQUENCE [LARGE SCALE GENOMIC DNA]</scope>
    <source>
        <strain evidence="2 3">668</strain>
    </source>
</reference>
<dbReference type="Proteomes" id="UP000053433">
    <property type="component" value="Unassembled WGS sequence"/>
</dbReference>
<feature type="transmembrane region" description="Helical" evidence="1">
    <location>
        <begin position="168"/>
        <end position="196"/>
    </location>
</feature>
<feature type="transmembrane region" description="Helical" evidence="1">
    <location>
        <begin position="307"/>
        <end position="324"/>
    </location>
</feature>
<feature type="transmembrane region" description="Helical" evidence="1">
    <location>
        <begin position="369"/>
        <end position="391"/>
    </location>
</feature>
<evidence type="ECO:0000313" key="2">
    <source>
        <dbReference type="EMBL" id="KUE76705.1"/>
    </source>
</evidence>
<gene>
    <name evidence="2" type="ORF">ASJ35_06750</name>
</gene>
<keyword evidence="1" id="KW-0472">Membrane</keyword>
<evidence type="ECO:0000256" key="1">
    <source>
        <dbReference type="SAM" id="Phobius"/>
    </source>
</evidence>
<comment type="caution">
    <text evidence="2">The sequence shown here is derived from an EMBL/GenBank/DDBJ whole genome shotgun (WGS) entry which is preliminary data.</text>
</comment>
<accession>A0A0W7TSA5</accession>
<name>A0A0W7TSA5_9FIRM</name>
<keyword evidence="1" id="KW-0812">Transmembrane</keyword>
<dbReference type="PANTHER" id="PTHR37305:SF1">
    <property type="entry name" value="MEMBRANE PROTEIN"/>
    <property type="match status" value="1"/>
</dbReference>
<feature type="transmembrane region" description="Helical" evidence="1">
    <location>
        <begin position="223"/>
        <end position="247"/>
    </location>
</feature>
<dbReference type="PANTHER" id="PTHR37305">
    <property type="entry name" value="INTEGRAL MEMBRANE PROTEIN-RELATED"/>
    <property type="match status" value="1"/>
</dbReference>
<sequence length="397" mass="43708">MFRMIRFELQKMFERPIVIGSLVALLLVSFVLLQAYCFNNSRTTALLPDGTMLSGREAILYNQSVAGKYDGVFTDEAVARMVSDFEKDYPQDFYAMTHNEGIHASLPSVYSYLAIFIPPQNYTEILQEAAAQGNSISPLTEYGLISIADYMPLAGTALQYGYSDSWEFFFMSFCGSTLTIAIPALLVIIIAVSMVFSSEYSMKTDALILTTKHGKNKQITAKLWASFIFATLVISGVFILFCIAFGLQYGLAGWNTSIQTNFGLSLMAIEMPLNNLQLLLLGFLIVWAASIFTASITAVLSAITKTPFSSLIVALVVFGLPGIIRQMLNQNPLRDILIAFPINAVNVQEVLRLPINAQSIFYNHPYAPAASIGMVTLCILILSSATAHTAFRNHQPL</sequence>
<organism evidence="2 3">
    <name type="scientific">Ruthenibacterium lactatiformans</name>
    <dbReference type="NCBI Taxonomy" id="1550024"/>
    <lineage>
        <taxon>Bacteria</taxon>
        <taxon>Bacillati</taxon>
        <taxon>Bacillota</taxon>
        <taxon>Clostridia</taxon>
        <taxon>Eubacteriales</taxon>
        <taxon>Oscillospiraceae</taxon>
        <taxon>Ruthenibacterium</taxon>
    </lineage>
</organism>
<protein>
    <submittedName>
        <fullName evidence="2">Uncharacterized protein</fullName>
    </submittedName>
</protein>
<dbReference type="AlphaFoldDB" id="A0A0W7TSA5"/>
<feature type="transmembrane region" description="Helical" evidence="1">
    <location>
        <begin position="276"/>
        <end position="300"/>
    </location>
</feature>
<proteinExistence type="predicted"/>
<dbReference type="RefSeq" id="WP_058723051.1">
    <property type="nucleotide sequence ID" value="NZ_LMUA01000007.1"/>
</dbReference>
<keyword evidence="1" id="KW-1133">Transmembrane helix</keyword>